<gene>
    <name evidence="11" type="ORF">ACFQRI_04485</name>
</gene>
<keyword evidence="3 11" id="KW-0132">Cell division</keyword>
<evidence type="ECO:0000256" key="4">
    <source>
        <dbReference type="ARBA" id="ARBA00022692"/>
    </source>
</evidence>
<evidence type="ECO:0000256" key="2">
    <source>
        <dbReference type="ARBA" id="ARBA00022475"/>
    </source>
</evidence>
<keyword evidence="6 9" id="KW-0472">Membrane</keyword>
<dbReference type="Gene3D" id="3.10.20.310">
    <property type="entry name" value="membrane protein fhac"/>
    <property type="match status" value="1"/>
</dbReference>
<name>A0ABW2LG78_9PSEU</name>
<dbReference type="GO" id="GO:0051301">
    <property type="term" value="P:cell division"/>
    <property type="evidence" value="ECO:0007669"/>
    <property type="project" value="UniProtKB-KW"/>
</dbReference>
<dbReference type="InterPro" id="IPR050487">
    <property type="entry name" value="FtsQ_DivIB"/>
</dbReference>
<evidence type="ECO:0000256" key="6">
    <source>
        <dbReference type="ARBA" id="ARBA00023136"/>
    </source>
</evidence>
<evidence type="ECO:0000256" key="9">
    <source>
        <dbReference type="SAM" id="Phobius"/>
    </source>
</evidence>
<accession>A0ABW2LG78</accession>
<keyword evidence="2" id="KW-1003">Cell membrane</keyword>
<protein>
    <submittedName>
        <fullName evidence="11">Cell division protein FtsQ/DivIB</fullName>
    </submittedName>
</protein>
<dbReference type="InterPro" id="IPR005548">
    <property type="entry name" value="Cell_div_FtsQ/DivIB_C"/>
</dbReference>
<reference evidence="12" key="1">
    <citation type="journal article" date="2019" name="Int. J. Syst. Evol. Microbiol.">
        <title>The Global Catalogue of Microorganisms (GCM) 10K type strain sequencing project: providing services to taxonomists for standard genome sequencing and annotation.</title>
        <authorList>
            <consortium name="The Broad Institute Genomics Platform"/>
            <consortium name="The Broad Institute Genome Sequencing Center for Infectious Disease"/>
            <person name="Wu L."/>
            <person name="Ma J."/>
        </authorList>
    </citation>
    <scope>NUCLEOTIDE SEQUENCE [LARGE SCALE GENOMIC DNA]</scope>
    <source>
        <strain evidence="12">WLHS5</strain>
    </source>
</reference>
<dbReference type="PANTHER" id="PTHR37820:SF1">
    <property type="entry name" value="CELL DIVISION PROTEIN FTSQ"/>
    <property type="match status" value="1"/>
</dbReference>
<feature type="domain" description="POTRA" evidence="10">
    <location>
        <begin position="53"/>
        <end position="121"/>
    </location>
</feature>
<dbReference type="InterPro" id="IPR013685">
    <property type="entry name" value="POTRA_FtsQ_type"/>
</dbReference>
<evidence type="ECO:0000256" key="3">
    <source>
        <dbReference type="ARBA" id="ARBA00022618"/>
    </source>
</evidence>
<dbReference type="Proteomes" id="UP001596504">
    <property type="component" value="Unassembled WGS sequence"/>
</dbReference>
<evidence type="ECO:0000259" key="10">
    <source>
        <dbReference type="PROSITE" id="PS51779"/>
    </source>
</evidence>
<evidence type="ECO:0000313" key="11">
    <source>
        <dbReference type="EMBL" id="MFC7340660.1"/>
    </source>
</evidence>
<keyword evidence="7" id="KW-0131">Cell cycle</keyword>
<evidence type="ECO:0000313" key="12">
    <source>
        <dbReference type="Proteomes" id="UP001596504"/>
    </source>
</evidence>
<evidence type="ECO:0000256" key="5">
    <source>
        <dbReference type="ARBA" id="ARBA00022989"/>
    </source>
</evidence>
<dbReference type="PANTHER" id="PTHR37820">
    <property type="entry name" value="CELL DIVISION PROTEIN DIVIB"/>
    <property type="match status" value="1"/>
</dbReference>
<keyword evidence="12" id="KW-1185">Reference proteome</keyword>
<comment type="subcellular location">
    <subcellularLocation>
        <location evidence="1">Membrane</location>
    </subcellularLocation>
</comment>
<evidence type="ECO:0000256" key="8">
    <source>
        <dbReference type="SAM" id="MobiDB-lite"/>
    </source>
</evidence>
<keyword evidence="5 9" id="KW-1133">Transmembrane helix</keyword>
<comment type="caution">
    <text evidence="11">The sequence shown here is derived from an EMBL/GenBank/DDBJ whole genome shotgun (WGS) entry which is preliminary data.</text>
</comment>
<dbReference type="Pfam" id="PF03799">
    <property type="entry name" value="FtsQ_DivIB_C"/>
    <property type="match status" value="1"/>
</dbReference>
<organism evidence="11 12">
    <name type="scientific">Saccharopolyspora griseoalba</name>
    <dbReference type="NCBI Taxonomy" id="1431848"/>
    <lineage>
        <taxon>Bacteria</taxon>
        <taxon>Bacillati</taxon>
        <taxon>Actinomycetota</taxon>
        <taxon>Actinomycetes</taxon>
        <taxon>Pseudonocardiales</taxon>
        <taxon>Pseudonocardiaceae</taxon>
        <taxon>Saccharopolyspora</taxon>
    </lineage>
</organism>
<feature type="transmembrane region" description="Helical" evidence="9">
    <location>
        <begin position="31"/>
        <end position="49"/>
    </location>
</feature>
<sequence length="242" mass="26243">MTSTRTGAAERPGRRSTRRRPERASPPSRRWVLPALMAVVTVVVLVLYFSPLLGVRDVRVEGNPTLSDDEVLRAAQIPPGTAMLQVDAGDVQERLGKLPKVADSEVMLDWPSTVRVEITERTPAVYFRAPGGVRLVDSQGVAFETAPKPPAGVPELRVPEVDGAATAAALKVLNGLTEQVRREVTAVLAPEPGSVRLRLTGDRVVEWGSLKEGERKAAILRPLLTRPGKVYDVTTPELPTVR</sequence>
<feature type="region of interest" description="Disordered" evidence="8">
    <location>
        <begin position="1"/>
        <end position="27"/>
    </location>
</feature>
<evidence type="ECO:0000256" key="7">
    <source>
        <dbReference type="ARBA" id="ARBA00023306"/>
    </source>
</evidence>
<keyword evidence="4 9" id="KW-0812">Transmembrane</keyword>
<evidence type="ECO:0000256" key="1">
    <source>
        <dbReference type="ARBA" id="ARBA00004370"/>
    </source>
</evidence>
<dbReference type="InterPro" id="IPR034746">
    <property type="entry name" value="POTRA"/>
</dbReference>
<proteinExistence type="predicted"/>
<dbReference type="RefSeq" id="WP_380664734.1">
    <property type="nucleotide sequence ID" value="NZ_JBHTCJ010000002.1"/>
</dbReference>
<dbReference type="EMBL" id="JBHTCJ010000002">
    <property type="protein sequence ID" value="MFC7340660.1"/>
    <property type="molecule type" value="Genomic_DNA"/>
</dbReference>
<dbReference type="Pfam" id="PF08478">
    <property type="entry name" value="POTRA_1"/>
    <property type="match status" value="1"/>
</dbReference>
<dbReference type="PROSITE" id="PS51779">
    <property type="entry name" value="POTRA"/>
    <property type="match status" value="1"/>
</dbReference>